<dbReference type="AlphaFoldDB" id="A0AAV7GMK9"/>
<dbReference type="PANTHER" id="PTHR45136:SF2">
    <property type="entry name" value="ABC TRANSPORTER DOMAIN-CONTAINING PROTEIN"/>
    <property type="match status" value="1"/>
</dbReference>
<sequence length="1263" mass="138604">MKGVTEGSNKTKEEDNKGGRREWKRSSASIFRHADSIDYCLMAFGFLGAVGDGLTLPIALIIYSHMFNEIGSSSTSPNFTRNITHNANLIIYLAMASFVSSYLEGYCWTRTGERQTSRMRARYLHAVLQQNETNFNMKVASTTQVVNGISNDSMVIQDFVSEKVPNIIMNFTLFFGVYIEAFIYLWRLALVIFPTGSLLIIPGLIVGRVMLTLARKILIEYNKAGLIAEQAISSIRTVYAFRAERCTTYAFSTSLQSSLNMGLNQGLAKSLALGCSSITYLIWALIVWYNGRLVLYHGAKGGTALSTGMGIVMGCISLGSSLSNIKYYGEAVAAAERINETIMNRPVIDSESVEGEQMEEIRGEVEFRDVRFKYPTRPETEVIAGFNLVLPAGKTVALIGESGSGKSTMIALLQRFNDPTGGEILLDGVDIRRLKLKWFRGQMGLVSQEPALFATSIKENILFGKEDATMEEVMVAAKAANADGFISQLPLGYDTQVGENGVQLSGGQKQRIAIARAIVRSPKILLLDEATSALDYKSELVVQAALDAAAIGRTTIVVAHRLSTIRNADIIAFIQAGKVMESGSHEELTSNINSRYSSLITLQESQPFSETVESNADTKIIYDSPAITRARNRTATNSLSYSLSPNHEPLSFSSSKWSVNKENDVQDLKLKLAVPSFWSLFMLNAPEWRQAILGCTGALLIGAMQPNFWYTIGTMTSVYFLKDHDEMKEKIRTYSLLLVALSVACFLINIMQHYNIAAMGEYLTKRIRERMLSKILTFEVGWFDQDENSTGSICSQLAKDANIVRSLVGDRMALIIQTVSAMTVAATMGLLIAWRLAIVIISLQPVIIISFYTRFVLLKKTSKKTLKAQVESSKLVADAINNLQTIAAFSSQDRILDLFKLAQLGPRSDSIHQSRVAGVGLGLSNCISLCSVAFNFWYGCLLISNGSVTTKEFMQIFPILMGTGRVIAEAGALTSDLSNGLSTIASIFVILNRSTLIDPDNPKGCQVESINGEIELHNVDYAYPTRPNVPILKQFSLSIKAGRSTALVGPSGSGKSTIISLIERFYDPLHGVIHIDGKDIRSYNLHSLRQHIALVGQEPVLFAGTVKENITYGMEQEPNSTEIEAAARAANAQDFICSLPNGYQTSCGEHGLQLSGGQKQRIAIARAILRNPRILLLDEATSALDRKSELVVQEALYKVMVGRTTIVVAHRLSTVENCDVIAVLEEGVLVEKGSHASLMKKGPTGKYYGLVSLQRKSDNQQKE</sequence>
<feature type="transmembrane region" description="Helical" evidence="13">
    <location>
        <begin position="916"/>
        <end position="938"/>
    </location>
</feature>
<feature type="transmembrane region" description="Helical" evidence="13">
    <location>
        <begin position="271"/>
        <end position="289"/>
    </location>
</feature>
<feature type="transmembrane region" description="Helical" evidence="13">
    <location>
        <begin position="39"/>
        <end position="63"/>
    </location>
</feature>
<keyword evidence="7" id="KW-0067">ATP-binding</keyword>
<accession>A0AAV7GMK9</accession>
<evidence type="ECO:0000256" key="6">
    <source>
        <dbReference type="ARBA" id="ARBA00022741"/>
    </source>
</evidence>
<dbReference type="SMART" id="SM00382">
    <property type="entry name" value="AAA"/>
    <property type="match status" value="2"/>
</dbReference>
<dbReference type="EMBL" id="JAGFBR010000012">
    <property type="protein sequence ID" value="KAH0457796.1"/>
    <property type="molecule type" value="Genomic_DNA"/>
</dbReference>
<dbReference type="PANTHER" id="PTHR45136">
    <property type="entry name" value="ABC TRANSPORTER DOMAIN-CONTAINING PROTEIN"/>
    <property type="match status" value="1"/>
</dbReference>
<keyword evidence="10" id="KW-0325">Glycoprotein</keyword>
<protein>
    <submittedName>
        <fullName evidence="16">Uncharacterized protein</fullName>
    </submittedName>
</protein>
<evidence type="ECO:0000259" key="15">
    <source>
        <dbReference type="PROSITE" id="PS50929"/>
    </source>
</evidence>
<comment type="subcellular location">
    <subcellularLocation>
        <location evidence="1">Cell membrane</location>
        <topology evidence="1">Multi-pass membrane protein</topology>
    </subcellularLocation>
</comment>
<comment type="similarity">
    <text evidence="2">Belongs to the ABC transporter superfamily. ABCB family. Multidrug resistance exporter (TC 3.A.1.201) subfamily.</text>
</comment>
<evidence type="ECO:0000313" key="16">
    <source>
        <dbReference type="EMBL" id="KAH0457796.1"/>
    </source>
</evidence>
<evidence type="ECO:0000256" key="12">
    <source>
        <dbReference type="SAM" id="MobiDB-lite"/>
    </source>
</evidence>
<evidence type="ECO:0000256" key="2">
    <source>
        <dbReference type="ARBA" id="ARBA00007577"/>
    </source>
</evidence>
<name>A0AAV7GMK9_DENCH</name>
<dbReference type="GO" id="GO:0005886">
    <property type="term" value="C:plasma membrane"/>
    <property type="evidence" value="ECO:0007669"/>
    <property type="project" value="UniProtKB-SubCell"/>
</dbReference>
<feature type="transmembrane region" description="Helical" evidence="13">
    <location>
        <begin position="167"/>
        <end position="186"/>
    </location>
</feature>
<dbReference type="InterPro" id="IPR027417">
    <property type="entry name" value="P-loop_NTPase"/>
</dbReference>
<dbReference type="PROSITE" id="PS00211">
    <property type="entry name" value="ABC_TRANSPORTER_1"/>
    <property type="match status" value="2"/>
</dbReference>
<evidence type="ECO:0000313" key="17">
    <source>
        <dbReference type="Proteomes" id="UP000775213"/>
    </source>
</evidence>
<dbReference type="InterPro" id="IPR036640">
    <property type="entry name" value="ABC1_TM_sf"/>
</dbReference>
<dbReference type="FunFam" id="3.40.50.300:FF:000066">
    <property type="entry name" value="ABC transporter B family member 1"/>
    <property type="match status" value="1"/>
</dbReference>
<feature type="region of interest" description="Disordered" evidence="12">
    <location>
        <begin position="1"/>
        <end position="21"/>
    </location>
</feature>
<dbReference type="Pfam" id="PF00005">
    <property type="entry name" value="ABC_tran"/>
    <property type="match status" value="2"/>
</dbReference>
<dbReference type="PROSITE" id="PS50929">
    <property type="entry name" value="ABC_TM1F"/>
    <property type="match status" value="2"/>
</dbReference>
<proteinExistence type="inferred from homology"/>
<dbReference type="Gene3D" id="3.40.50.300">
    <property type="entry name" value="P-loop containing nucleotide triphosphate hydrolases"/>
    <property type="match status" value="2"/>
</dbReference>
<dbReference type="FunFam" id="3.40.50.300:FF:000205">
    <property type="entry name" value="ABC transporter B family member 4"/>
    <property type="match status" value="1"/>
</dbReference>
<dbReference type="SUPFAM" id="SSF90123">
    <property type="entry name" value="ABC transporter transmembrane region"/>
    <property type="match status" value="2"/>
</dbReference>
<dbReference type="CDD" id="cd18577">
    <property type="entry name" value="ABC_6TM_Pgp_ABCB1_D1_like"/>
    <property type="match status" value="1"/>
</dbReference>
<keyword evidence="3" id="KW-0813">Transport</keyword>
<dbReference type="InterPro" id="IPR011527">
    <property type="entry name" value="ABC1_TM_dom"/>
</dbReference>
<dbReference type="GO" id="GO:0140359">
    <property type="term" value="F:ABC-type transporter activity"/>
    <property type="evidence" value="ECO:0007669"/>
    <property type="project" value="InterPro"/>
</dbReference>
<feature type="transmembrane region" description="Helical" evidence="13">
    <location>
        <begin position="301"/>
        <end position="319"/>
    </location>
</feature>
<evidence type="ECO:0000256" key="8">
    <source>
        <dbReference type="ARBA" id="ARBA00022989"/>
    </source>
</evidence>
<evidence type="ECO:0000256" key="9">
    <source>
        <dbReference type="ARBA" id="ARBA00023136"/>
    </source>
</evidence>
<feature type="compositionally biased region" description="Basic and acidic residues" evidence="12">
    <location>
        <begin position="9"/>
        <end position="21"/>
    </location>
</feature>
<dbReference type="Proteomes" id="UP000775213">
    <property type="component" value="Unassembled WGS sequence"/>
</dbReference>
<keyword evidence="4 13" id="KW-0812">Transmembrane</keyword>
<feature type="domain" description="ABC transporter" evidence="14">
    <location>
        <begin position="1014"/>
        <end position="1251"/>
    </location>
</feature>
<keyword evidence="6" id="KW-0547">Nucleotide-binding</keyword>
<evidence type="ECO:0000256" key="13">
    <source>
        <dbReference type="SAM" id="Phobius"/>
    </source>
</evidence>
<dbReference type="InterPro" id="IPR017871">
    <property type="entry name" value="ABC_transporter-like_CS"/>
</dbReference>
<feature type="transmembrane region" description="Helical" evidence="13">
    <location>
        <begin position="731"/>
        <end position="750"/>
    </location>
</feature>
<dbReference type="SUPFAM" id="SSF52540">
    <property type="entry name" value="P-loop containing nucleoside triphosphate hydrolases"/>
    <property type="match status" value="2"/>
</dbReference>
<evidence type="ECO:0000256" key="4">
    <source>
        <dbReference type="ARBA" id="ARBA00022692"/>
    </source>
</evidence>
<comment type="subunit">
    <text evidence="11">Interacts with 1-naphthylphthalamic acid (NPA).</text>
</comment>
<feature type="transmembrane region" description="Helical" evidence="13">
    <location>
        <begin position="89"/>
        <end position="109"/>
    </location>
</feature>
<evidence type="ECO:0000256" key="3">
    <source>
        <dbReference type="ARBA" id="ARBA00022448"/>
    </source>
</evidence>
<evidence type="ECO:0000256" key="1">
    <source>
        <dbReference type="ARBA" id="ARBA00004651"/>
    </source>
</evidence>
<dbReference type="CDD" id="cd18578">
    <property type="entry name" value="ABC_6TM_Pgp_ABCB1_D2_like"/>
    <property type="match status" value="1"/>
</dbReference>
<dbReference type="Pfam" id="PF00664">
    <property type="entry name" value="ABC_membrane"/>
    <property type="match status" value="2"/>
</dbReference>
<feature type="domain" description="ABC transmembrane type-1" evidence="15">
    <location>
        <begin position="692"/>
        <end position="979"/>
    </location>
</feature>
<feature type="domain" description="ABC transporter" evidence="14">
    <location>
        <begin position="365"/>
        <end position="601"/>
    </location>
</feature>
<dbReference type="PROSITE" id="PS50893">
    <property type="entry name" value="ABC_TRANSPORTER_2"/>
    <property type="match status" value="2"/>
</dbReference>
<feature type="transmembrane region" description="Helical" evidence="13">
    <location>
        <begin position="691"/>
        <end position="711"/>
    </location>
</feature>
<feature type="domain" description="ABC transmembrane type-1" evidence="15">
    <location>
        <begin position="43"/>
        <end position="330"/>
    </location>
</feature>
<dbReference type="GO" id="GO:0005524">
    <property type="term" value="F:ATP binding"/>
    <property type="evidence" value="ECO:0007669"/>
    <property type="project" value="UniProtKB-KW"/>
</dbReference>
<keyword evidence="9 13" id="KW-0472">Membrane</keyword>
<keyword evidence="8 13" id="KW-1133">Transmembrane helix</keyword>
<reference evidence="16 17" key="1">
    <citation type="journal article" date="2021" name="Hortic Res">
        <title>Chromosome-scale assembly of the Dendrobium chrysotoxum genome enhances the understanding of orchid evolution.</title>
        <authorList>
            <person name="Zhang Y."/>
            <person name="Zhang G.Q."/>
            <person name="Zhang D."/>
            <person name="Liu X.D."/>
            <person name="Xu X.Y."/>
            <person name="Sun W.H."/>
            <person name="Yu X."/>
            <person name="Zhu X."/>
            <person name="Wang Z.W."/>
            <person name="Zhao X."/>
            <person name="Zhong W.Y."/>
            <person name="Chen H."/>
            <person name="Yin W.L."/>
            <person name="Huang T."/>
            <person name="Niu S.C."/>
            <person name="Liu Z.J."/>
        </authorList>
    </citation>
    <scope>NUCLEOTIDE SEQUENCE [LARGE SCALE GENOMIC DNA]</scope>
    <source>
        <strain evidence="16">Lindl</strain>
    </source>
</reference>
<comment type="caution">
    <text evidence="16">The sequence shown here is derived from an EMBL/GenBank/DDBJ whole genome shotgun (WGS) entry which is preliminary data.</text>
</comment>
<gene>
    <name evidence="16" type="ORF">IEQ34_013111</name>
</gene>
<dbReference type="InterPro" id="IPR003439">
    <property type="entry name" value="ABC_transporter-like_ATP-bd"/>
</dbReference>
<evidence type="ECO:0000256" key="10">
    <source>
        <dbReference type="ARBA" id="ARBA00023180"/>
    </source>
</evidence>
<dbReference type="Gene3D" id="1.20.1560.10">
    <property type="entry name" value="ABC transporter type 1, transmembrane domain"/>
    <property type="match status" value="1"/>
</dbReference>
<evidence type="ECO:0000259" key="14">
    <source>
        <dbReference type="PROSITE" id="PS50893"/>
    </source>
</evidence>
<dbReference type="InterPro" id="IPR003593">
    <property type="entry name" value="AAA+_ATPase"/>
</dbReference>
<feature type="transmembrane region" description="Helical" evidence="13">
    <location>
        <begin position="838"/>
        <end position="857"/>
    </location>
</feature>
<keyword evidence="5" id="KW-0677">Repeat</keyword>
<evidence type="ECO:0000256" key="11">
    <source>
        <dbReference type="ARBA" id="ARBA00062948"/>
    </source>
</evidence>
<keyword evidence="17" id="KW-1185">Reference proteome</keyword>
<evidence type="ECO:0000256" key="5">
    <source>
        <dbReference type="ARBA" id="ARBA00022737"/>
    </source>
</evidence>
<feature type="transmembrane region" description="Helical" evidence="13">
    <location>
        <begin position="192"/>
        <end position="211"/>
    </location>
</feature>
<organism evidence="16 17">
    <name type="scientific">Dendrobium chrysotoxum</name>
    <name type="common">Orchid</name>
    <dbReference type="NCBI Taxonomy" id="161865"/>
    <lineage>
        <taxon>Eukaryota</taxon>
        <taxon>Viridiplantae</taxon>
        <taxon>Streptophyta</taxon>
        <taxon>Embryophyta</taxon>
        <taxon>Tracheophyta</taxon>
        <taxon>Spermatophyta</taxon>
        <taxon>Magnoliopsida</taxon>
        <taxon>Liliopsida</taxon>
        <taxon>Asparagales</taxon>
        <taxon>Orchidaceae</taxon>
        <taxon>Epidendroideae</taxon>
        <taxon>Malaxideae</taxon>
        <taxon>Dendrobiinae</taxon>
        <taxon>Dendrobium</taxon>
    </lineage>
</organism>
<dbReference type="CDD" id="cd03249">
    <property type="entry name" value="ABC_MTABC3_MDL1_MDL2"/>
    <property type="match status" value="2"/>
</dbReference>
<feature type="transmembrane region" description="Helical" evidence="13">
    <location>
        <begin position="812"/>
        <end position="832"/>
    </location>
</feature>
<dbReference type="GO" id="GO:0016887">
    <property type="term" value="F:ATP hydrolysis activity"/>
    <property type="evidence" value="ECO:0007669"/>
    <property type="project" value="InterPro"/>
</dbReference>
<evidence type="ECO:0000256" key="7">
    <source>
        <dbReference type="ARBA" id="ARBA00022840"/>
    </source>
</evidence>